<feature type="compositionally biased region" description="Pro residues" evidence="1">
    <location>
        <begin position="76"/>
        <end position="91"/>
    </location>
</feature>
<evidence type="ECO:0000313" key="2">
    <source>
        <dbReference type="EMBL" id="DAA03439.1"/>
    </source>
</evidence>
<feature type="region of interest" description="Disordered" evidence="1">
    <location>
        <begin position="74"/>
        <end position="98"/>
    </location>
</feature>
<protein>
    <submittedName>
        <fullName evidence="2">HDC19955</fullName>
    </submittedName>
</protein>
<dbReference type="AlphaFoldDB" id="Q6II27"/>
<organism evidence="2">
    <name type="scientific">Drosophila melanogaster</name>
    <name type="common">Fruit fly</name>
    <dbReference type="NCBI Taxonomy" id="7227"/>
    <lineage>
        <taxon>Eukaryota</taxon>
        <taxon>Metazoa</taxon>
        <taxon>Ecdysozoa</taxon>
        <taxon>Arthropoda</taxon>
        <taxon>Hexapoda</taxon>
        <taxon>Insecta</taxon>
        <taxon>Pterygota</taxon>
        <taxon>Neoptera</taxon>
        <taxon>Endopterygota</taxon>
        <taxon>Diptera</taxon>
        <taxon>Brachycera</taxon>
        <taxon>Muscomorpha</taxon>
        <taxon>Ephydroidea</taxon>
        <taxon>Drosophilidae</taxon>
        <taxon>Drosophila</taxon>
        <taxon>Sophophora</taxon>
    </lineage>
</organism>
<gene>
    <name evidence="2" type="ORF">HDC19955</name>
</gene>
<reference evidence="2" key="1">
    <citation type="journal article" date="2003" name="Genome Biol.">
        <title>An integrated gene annotation and transcriptional profiling approach towards the full gene content of the Drosophila genome.</title>
        <authorList>
            <person name="Hild M."/>
            <person name="Beckmann B."/>
            <person name="Haas S.A."/>
            <person name="Koch B."/>
            <person name="Solovyev V."/>
            <person name="Busold C."/>
            <person name="Fellenberg K."/>
            <person name="Boutros M."/>
            <person name="Vingron M."/>
            <person name="Sauer F."/>
            <person name="Hoheisel J.D."/>
            <person name="Paro R."/>
        </authorList>
    </citation>
    <scope>NUCLEOTIDE SEQUENCE</scope>
</reference>
<name>Q6II27_DROME</name>
<proteinExistence type="predicted"/>
<accession>Q6II27</accession>
<evidence type="ECO:0000256" key="1">
    <source>
        <dbReference type="SAM" id="MobiDB-lite"/>
    </source>
</evidence>
<dbReference type="EMBL" id="BK003239">
    <property type="protein sequence ID" value="DAA03439.1"/>
    <property type="molecule type" value="Genomic_DNA"/>
</dbReference>
<sequence>MDRTTSAPQPLSTANRHRLMSVLTVVKCIVHFAKNNFAFAGFSVVHSVLVFSIVSQGHSAKCFLNEQPDIDGLLNPLPPKPPKSPNPPPSKPTDFGRRHNAIHNDGEAYISHICLPSSKIAQIWNVEYFWHIAVILSRRWSKFADSISFWCRNLRVSQRLFRFPQTPPPPKLIEGKATPNWRPEARTIRGSLECSNVSINNLRALCDVGYDAGSVGRDAKLCCPALRRQLS</sequence>